<comment type="similarity">
    <text evidence="3">In the central section; belongs to the 3-hydroxyacyl-CoA dehydrogenase family.</text>
</comment>
<dbReference type="RefSeq" id="WP_117226569.1">
    <property type="nucleotide sequence ID" value="NZ_CP061725.1"/>
</dbReference>
<accession>A0A372G3S0</accession>
<dbReference type="PANTHER" id="PTHR43612">
    <property type="entry name" value="TRIFUNCTIONAL ENZYME SUBUNIT ALPHA"/>
    <property type="match status" value="1"/>
</dbReference>
<dbReference type="InterPro" id="IPR001753">
    <property type="entry name" value="Enoyl-CoA_hydra/iso"/>
</dbReference>
<evidence type="ECO:0000256" key="12">
    <source>
        <dbReference type="ARBA" id="ARBA00049556"/>
    </source>
</evidence>
<evidence type="ECO:0000313" key="15">
    <source>
        <dbReference type="EMBL" id="RFS47691.1"/>
    </source>
</evidence>
<dbReference type="FunFam" id="3.40.50.720:FF:000009">
    <property type="entry name" value="Fatty oxidation complex, alpha subunit"/>
    <property type="match status" value="1"/>
</dbReference>
<evidence type="ECO:0000256" key="5">
    <source>
        <dbReference type="ARBA" id="ARBA00022832"/>
    </source>
</evidence>
<gene>
    <name evidence="15" type="ORF">D0Q02_03825</name>
</gene>
<sequence>MSLAAPNEVVTRALLRQVNVPGLDRPATLITLDNGFDHTKPNTFGPGGLTSLDEAISAALAADPAFIAVTGKPYIFCVGADITSLPLLADRAQALEIGRLGHRVFARLKDSPIPTFAFVNGAAMGGGLELALHCHYRTLSGGAAALALPEVSLGLIPGWGGTQLLPNLIGIPAATQVIIQNPLMQNKMLKPKQAAELGIADVLLEPADFLERSLEWAAGVVRGEVTVTRPEVDKDMWAGVLYFARQTLDQRLHGAVPSAYRALDLLETAKDADFATGTAAEDEALADLVFSEELRSGLYAFDLVQRRAKRPAGAPDKALARPVTKVGIVGAGLMAGQLALLFARRLQVPVVLTDLDQARVDSGVGYVHAQIEKAVSKGRMDKGTAAKLYGLVSGTVDKSAFADADFVIEAVFEDLSVKKQVWAELEKIVSPEAVLATNTSSLSITAMAEGLAHPERVVGFHFFNPVAVLPLLEIVRGERTDEATLATAFAVGKQLKKSSVLVKDAPAFVVNRLLTRFLGTVFAAVDAGTPLEVANRALDPLGLPMRPLALLQLVGPAVAHHVGGTLHAAFPERFTVSENLKRIADSGQPIVVDDEINAEVAKLLVVGDQPLTEEQVRQQALDALAQEIRLMLDEGVVAEAQDVDLCMILGAGWPFHLGGVTPYLDRTGTSEQVTGRRFLPRGVASLAG</sequence>
<dbReference type="GO" id="GO:0070403">
    <property type="term" value="F:NAD+ binding"/>
    <property type="evidence" value="ECO:0007669"/>
    <property type="project" value="InterPro"/>
</dbReference>
<dbReference type="GO" id="GO:0004300">
    <property type="term" value="F:enoyl-CoA hydratase activity"/>
    <property type="evidence" value="ECO:0007669"/>
    <property type="project" value="TreeGrafter"/>
</dbReference>
<dbReference type="InterPro" id="IPR050136">
    <property type="entry name" value="FA_oxidation_alpha_subunit"/>
</dbReference>
<evidence type="ECO:0000256" key="10">
    <source>
        <dbReference type="ARBA" id="ARBA00023239"/>
    </source>
</evidence>
<evidence type="ECO:0000256" key="1">
    <source>
        <dbReference type="ARBA" id="ARBA00005005"/>
    </source>
</evidence>
<dbReference type="Gene3D" id="3.90.226.10">
    <property type="entry name" value="2-enoyl-CoA Hydratase, Chain A, domain 1"/>
    <property type="match status" value="1"/>
</dbReference>
<dbReference type="OrthoDB" id="3216872at2"/>
<keyword evidence="16" id="KW-1185">Reference proteome</keyword>
<keyword evidence="10" id="KW-0456">Lyase</keyword>
<dbReference type="SUPFAM" id="SSF51735">
    <property type="entry name" value="NAD(P)-binding Rossmann-fold domains"/>
    <property type="match status" value="1"/>
</dbReference>
<evidence type="ECO:0000256" key="11">
    <source>
        <dbReference type="ARBA" id="ARBA00023268"/>
    </source>
</evidence>
<dbReference type="UniPathway" id="UPA00659"/>
<organism evidence="15 16">
    <name type="scientific">Micromonospora craniellae</name>
    <dbReference type="NCBI Taxonomy" id="2294034"/>
    <lineage>
        <taxon>Bacteria</taxon>
        <taxon>Bacillati</taxon>
        <taxon>Actinomycetota</taxon>
        <taxon>Actinomycetes</taxon>
        <taxon>Micromonosporales</taxon>
        <taxon>Micromonosporaceae</taxon>
        <taxon>Micromonospora</taxon>
    </lineage>
</organism>
<evidence type="ECO:0000256" key="6">
    <source>
        <dbReference type="ARBA" id="ARBA00022963"/>
    </source>
</evidence>
<dbReference type="SUPFAM" id="SSF48179">
    <property type="entry name" value="6-phosphogluconate dehydrogenase C-terminal domain-like"/>
    <property type="match status" value="2"/>
</dbReference>
<comment type="similarity">
    <text evidence="4">Belongs to the 3-hydroxyacyl-CoA dehydrogenase family.</text>
</comment>
<feature type="domain" description="3-hydroxyacyl-CoA dehydrogenase NAD binding" evidence="14">
    <location>
        <begin position="325"/>
        <end position="504"/>
    </location>
</feature>
<dbReference type="Pfam" id="PF00378">
    <property type="entry name" value="ECH_1"/>
    <property type="match status" value="1"/>
</dbReference>
<dbReference type="InterPro" id="IPR008927">
    <property type="entry name" value="6-PGluconate_DH-like_C_sf"/>
</dbReference>
<dbReference type="PANTHER" id="PTHR43612:SF3">
    <property type="entry name" value="TRIFUNCTIONAL ENZYME SUBUNIT ALPHA, MITOCHONDRIAL"/>
    <property type="match status" value="1"/>
</dbReference>
<comment type="pathway">
    <text evidence="2">Lipid metabolism; butanoate metabolism.</text>
</comment>
<comment type="catalytic activity">
    <reaction evidence="12">
        <text>a (3S)-3-hydroxyacyl-CoA + NAD(+) = a 3-oxoacyl-CoA + NADH + H(+)</text>
        <dbReference type="Rhea" id="RHEA:22432"/>
        <dbReference type="ChEBI" id="CHEBI:15378"/>
        <dbReference type="ChEBI" id="CHEBI:57318"/>
        <dbReference type="ChEBI" id="CHEBI:57540"/>
        <dbReference type="ChEBI" id="CHEBI:57945"/>
        <dbReference type="ChEBI" id="CHEBI:90726"/>
        <dbReference type="EC" id="1.1.1.35"/>
    </reaction>
</comment>
<keyword evidence="11" id="KW-0511">Multifunctional enzyme</keyword>
<reference evidence="15 16" key="1">
    <citation type="submission" date="2018-08" db="EMBL/GenBank/DDBJ databases">
        <title>Verrucosispora craniellae sp. nov., isolated from a marine sponge in the South China Sea.</title>
        <authorList>
            <person name="Li L."/>
            <person name="Lin H.W."/>
        </authorList>
    </citation>
    <scope>NUCLEOTIDE SEQUENCE [LARGE SCALE GENOMIC DNA]</scope>
    <source>
        <strain evidence="15 16">LHW63014</strain>
    </source>
</reference>
<dbReference type="EMBL" id="QVFU01000002">
    <property type="protein sequence ID" value="RFS47691.1"/>
    <property type="molecule type" value="Genomic_DNA"/>
</dbReference>
<evidence type="ECO:0000256" key="4">
    <source>
        <dbReference type="ARBA" id="ARBA00009463"/>
    </source>
</evidence>
<evidence type="ECO:0000259" key="14">
    <source>
        <dbReference type="Pfam" id="PF02737"/>
    </source>
</evidence>
<keyword evidence="9" id="KW-0443">Lipid metabolism</keyword>
<dbReference type="SUPFAM" id="SSF52096">
    <property type="entry name" value="ClpP/crotonase"/>
    <property type="match status" value="1"/>
</dbReference>
<dbReference type="GO" id="GO:0006635">
    <property type="term" value="P:fatty acid beta-oxidation"/>
    <property type="evidence" value="ECO:0007669"/>
    <property type="project" value="UniProtKB-UniPathway"/>
</dbReference>
<evidence type="ECO:0000256" key="7">
    <source>
        <dbReference type="ARBA" id="ARBA00023002"/>
    </source>
</evidence>
<name>A0A372G3S0_9ACTN</name>
<keyword evidence="6" id="KW-0442">Lipid degradation</keyword>
<dbReference type="Gene3D" id="3.40.50.720">
    <property type="entry name" value="NAD(P)-binding Rossmann-like Domain"/>
    <property type="match status" value="1"/>
</dbReference>
<dbReference type="CDD" id="cd06558">
    <property type="entry name" value="crotonase-like"/>
    <property type="match status" value="1"/>
</dbReference>
<dbReference type="InterPro" id="IPR006108">
    <property type="entry name" value="3HC_DH_C"/>
</dbReference>
<dbReference type="GO" id="GO:0016509">
    <property type="term" value="F:long-chain (3S)-3-hydroxyacyl-CoA dehydrogenase (NAD+) activity"/>
    <property type="evidence" value="ECO:0007669"/>
    <property type="project" value="TreeGrafter"/>
</dbReference>
<evidence type="ECO:0000256" key="9">
    <source>
        <dbReference type="ARBA" id="ARBA00023098"/>
    </source>
</evidence>
<evidence type="ECO:0000313" key="16">
    <source>
        <dbReference type="Proteomes" id="UP000262621"/>
    </source>
</evidence>
<dbReference type="InterPro" id="IPR036291">
    <property type="entry name" value="NAD(P)-bd_dom_sf"/>
</dbReference>
<evidence type="ECO:0000256" key="2">
    <source>
        <dbReference type="ARBA" id="ARBA00005086"/>
    </source>
</evidence>
<dbReference type="Gene3D" id="1.10.1040.50">
    <property type="match status" value="2"/>
</dbReference>
<dbReference type="InterPro" id="IPR006176">
    <property type="entry name" value="3-OHacyl-CoA_DH_NAD-bd"/>
</dbReference>
<proteinExistence type="inferred from homology"/>
<dbReference type="AlphaFoldDB" id="A0A372G3S0"/>
<dbReference type="Proteomes" id="UP000262621">
    <property type="component" value="Unassembled WGS sequence"/>
</dbReference>
<keyword evidence="8" id="KW-0520">NAD</keyword>
<dbReference type="InterPro" id="IPR029045">
    <property type="entry name" value="ClpP/crotonase-like_dom_sf"/>
</dbReference>
<evidence type="ECO:0000259" key="13">
    <source>
        <dbReference type="Pfam" id="PF00725"/>
    </source>
</evidence>
<dbReference type="Pfam" id="PF02737">
    <property type="entry name" value="3HCDH_N"/>
    <property type="match status" value="1"/>
</dbReference>
<keyword evidence="5" id="KW-0276">Fatty acid metabolism</keyword>
<keyword evidence="7" id="KW-0560">Oxidoreductase</keyword>
<evidence type="ECO:0000256" key="8">
    <source>
        <dbReference type="ARBA" id="ARBA00023027"/>
    </source>
</evidence>
<comment type="pathway">
    <text evidence="1">Lipid metabolism; fatty acid beta-oxidation.</text>
</comment>
<protein>
    <submittedName>
        <fullName evidence="15">3-hydroxyacyl-CoA dehydrogenase</fullName>
    </submittedName>
</protein>
<dbReference type="Pfam" id="PF00725">
    <property type="entry name" value="3HCDH"/>
    <property type="match status" value="1"/>
</dbReference>
<feature type="domain" description="3-hydroxyacyl-CoA dehydrogenase C-terminal" evidence="13">
    <location>
        <begin position="508"/>
        <end position="587"/>
    </location>
</feature>
<comment type="caution">
    <text evidence="15">The sequence shown here is derived from an EMBL/GenBank/DDBJ whole genome shotgun (WGS) entry which is preliminary data.</text>
</comment>
<evidence type="ECO:0000256" key="3">
    <source>
        <dbReference type="ARBA" id="ARBA00007005"/>
    </source>
</evidence>